<accession>A0A2I0A580</accession>
<name>A0A2I0A580_9ASPA</name>
<dbReference type="AlphaFoldDB" id="A0A2I0A580"/>
<organism evidence="1 2">
    <name type="scientific">Apostasia shenzhenica</name>
    <dbReference type="NCBI Taxonomy" id="1088818"/>
    <lineage>
        <taxon>Eukaryota</taxon>
        <taxon>Viridiplantae</taxon>
        <taxon>Streptophyta</taxon>
        <taxon>Embryophyta</taxon>
        <taxon>Tracheophyta</taxon>
        <taxon>Spermatophyta</taxon>
        <taxon>Magnoliopsida</taxon>
        <taxon>Liliopsida</taxon>
        <taxon>Asparagales</taxon>
        <taxon>Orchidaceae</taxon>
        <taxon>Apostasioideae</taxon>
        <taxon>Apostasia</taxon>
    </lineage>
</organism>
<proteinExistence type="predicted"/>
<reference evidence="1 2" key="1">
    <citation type="journal article" date="2017" name="Nature">
        <title>The Apostasia genome and the evolution of orchids.</title>
        <authorList>
            <person name="Zhang G.Q."/>
            <person name="Liu K.W."/>
            <person name="Li Z."/>
            <person name="Lohaus R."/>
            <person name="Hsiao Y.Y."/>
            <person name="Niu S.C."/>
            <person name="Wang J.Y."/>
            <person name="Lin Y.C."/>
            <person name="Xu Q."/>
            <person name="Chen L.J."/>
            <person name="Yoshida K."/>
            <person name="Fujiwara S."/>
            <person name="Wang Z.W."/>
            <person name="Zhang Y.Q."/>
            <person name="Mitsuda N."/>
            <person name="Wang M."/>
            <person name="Liu G.H."/>
            <person name="Pecoraro L."/>
            <person name="Huang H.X."/>
            <person name="Xiao X.J."/>
            <person name="Lin M."/>
            <person name="Wu X.Y."/>
            <person name="Wu W.L."/>
            <person name="Chen Y.Y."/>
            <person name="Chang S.B."/>
            <person name="Sakamoto S."/>
            <person name="Ohme-Takagi M."/>
            <person name="Yagi M."/>
            <person name="Zeng S.J."/>
            <person name="Shen C.Y."/>
            <person name="Yeh C.M."/>
            <person name="Luo Y.B."/>
            <person name="Tsai W.C."/>
            <person name="Van de Peer Y."/>
            <person name="Liu Z.J."/>
        </authorList>
    </citation>
    <scope>NUCLEOTIDE SEQUENCE [LARGE SCALE GENOMIC DNA]</scope>
    <source>
        <strain evidence="2">cv. Shenzhen</strain>
        <tissue evidence="1">Stem</tissue>
    </source>
</reference>
<dbReference type="EMBL" id="KZ452019">
    <property type="protein sequence ID" value="PKA50698.1"/>
    <property type="molecule type" value="Genomic_DNA"/>
</dbReference>
<dbReference type="Proteomes" id="UP000236161">
    <property type="component" value="Unassembled WGS sequence"/>
</dbReference>
<gene>
    <name evidence="1" type="ORF">AXF42_Ash021227</name>
</gene>
<sequence length="56" mass="5685">MVAVKKAAIGGRSFWVTIKCGSGPSGGWLLPETGEKGMQIWEEDGGGVHGGRALGG</sequence>
<keyword evidence="2" id="KW-1185">Reference proteome</keyword>
<evidence type="ECO:0000313" key="2">
    <source>
        <dbReference type="Proteomes" id="UP000236161"/>
    </source>
</evidence>
<protein>
    <submittedName>
        <fullName evidence="1">Uncharacterized protein</fullName>
    </submittedName>
</protein>
<evidence type="ECO:0000313" key="1">
    <source>
        <dbReference type="EMBL" id="PKA50698.1"/>
    </source>
</evidence>